<evidence type="ECO:0000313" key="8">
    <source>
        <dbReference type="EMBL" id="EWC45037.1"/>
    </source>
</evidence>
<evidence type="ECO:0000256" key="3">
    <source>
        <dbReference type="ARBA" id="ARBA00023128"/>
    </source>
</evidence>
<dbReference type="Proteomes" id="UP000024837">
    <property type="component" value="Unassembled WGS sequence"/>
</dbReference>
<evidence type="ECO:0000256" key="4">
    <source>
        <dbReference type="ARBA" id="ARBA00037112"/>
    </source>
</evidence>
<comment type="function">
    <text evidence="4">May be involved in protection from oxidative damage.</text>
</comment>
<organism evidence="8 9">
    <name type="scientific">Drechslerella stenobrocha 248</name>
    <dbReference type="NCBI Taxonomy" id="1043628"/>
    <lineage>
        <taxon>Eukaryota</taxon>
        <taxon>Fungi</taxon>
        <taxon>Dikarya</taxon>
        <taxon>Ascomycota</taxon>
        <taxon>Pezizomycotina</taxon>
        <taxon>Orbiliomycetes</taxon>
        <taxon>Orbiliales</taxon>
        <taxon>Orbiliaceae</taxon>
        <taxon>Drechslerella</taxon>
    </lineage>
</organism>
<evidence type="ECO:0000256" key="5">
    <source>
        <dbReference type="ARBA" id="ARBA00040604"/>
    </source>
</evidence>
<feature type="region of interest" description="Disordered" evidence="6">
    <location>
        <begin position="45"/>
        <end position="75"/>
    </location>
</feature>
<proteinExistence type="inferred from homology"/>
<protein>
    <recommendedName>
        <fullName evidence="5">Oxidation resistance protein 1</fullName>
    </recommendedName>
</protein>
<dbReference type="OrthoDB" id="26679at2759"/>
<dbReference type="PROSITE" id="PS51886">
    <property type="entry name" value="TLDC"/>
    <property type="match status" value="1"/>
</dbReference>
<reference evidence="8 9" key="1">
    <citation type="submission" date="2013-05" db="EMBL/GenBank/DDBJ databases">
        <title>Drechslerella stenobrocha genome reveals carnivorous origination and mechanical trapping mechanism of predatory fungi.</title>
        <authorList>
            <person name="Liu X."/>
            <person name="Zhang W."/>
            <person name="Liu K."/>
        </authorList>
    </citation>
    <scope>NUCLEOTIDE SEQUENCE [LARGE SCALE GENOMIC DNA]</scope>
    <source>
        <strain evidence="8 9">248</strain>
    </source>
</reference>
<accession>W7HY38</accession>
<dbReference type="PANTHER" id="PTHR23354:SF62">
    <property type="entry name" value="MUSTARD, ISOFORM V"/>
    <property type="match status" value="1"/>
</dbReference>
<dbReference type="InterPro" id="IPR006571">
    <property type="entry name" value="TLDc_dom"/>
</dbReference>
<dbReference type="GO" id="GO:0005739">
    <property type="term" value="C:mitochondrion"/>
    <property type="evidence" value="ECO:0007669"/>
    <property type="project" value="UniProtKB-SubCell"/>
</dbReference>
<keyword evidence="3" id="KW-0496">Mitochondrion</keyword>
<dbReference type="GO" id="GO:0045053">
    <property type="term" value="P:protein retention in Golgi apparatus"/>
    <property type="evidence" value="ECO:0007669"/>
    <property type="project" value="EnsemblFungi"/>
</dbReference>
<dbReference type="EMBL" id="KI966432">
    <property type="protein sequence ID" value="EWC45037.1"/>
    <property type="molecule type" value="Genomic_DNA"/>
</dbReference>
<gene>
    <name evidence="8" type="ORF">DRE_06317</name>
</gene>
<dbReference type="HOGENOM" id="CLU_029204_0_1_1"/>
<dbReference type="GO" id="GO:0032984">
    <property type="term" value="P:protein-containing complex disassembly"/>
    <property type="evidence" value="ECO:0007669"/>
    <property type="project" value="EnsemblFungi"/>
</dbReference>
<dbReference type="GO" id="GO:0005634">
    <property type="term" value="C:nucleus"/>
    <property type="evidence" value="ECO:0007669"/>
    <property type="project" value="TreeGrafter"/>
</dbReference>
<evidence type="ECO:0000256" key="6">
    <source>
        <dbReference type="SAM" id="MobiDB-lite"/>
    </source>
</evidence>
<evidence type="ECO:0000256" key="2">
    <source>
        <dbReference type="ARBA" id="ARBA00009540"/>
    </source>
</evidence>
<name>W7HY38_9PEZI</name>
<dbReference type="SMART" id="SM00584">
    <property type="entry name" value="TLDc"/>
    <property type="match status" value="1"/>
</dbReference>
<dbReference type="AlphaFoldDB" id="W7HY38"/>
<sequence>MPSSPSSRSSSPAPSLVSFLSSSVIRTLQRISSEVTGEDEFRVNQTAAHHHHHPSPPRSHNAGSKTMPPPQRQLSPYLPPALAPLSFAGLPALSASTASRSLLTETVAEEIRLLLPPRLQLHGTWTLMYSLDQHGVSLSTLYSRLGTGAFVFVVKDTSDGVFGAFANESIHPSAGRYYGTGECFLWKASALPPTDNIRFKAFPYSGINDYMILCDHHFISFGGGDGHYGLWVDDNFDTGVSSTCPTFGNEPLSGEGDKFNILGVEVWRVGPPG</sequence>
<comment type="similarity">
    <text evidence="2">Belongs to the OXR1 family.</text>
</comment>
<keyword evidence="9" id="KW-1185">Reference proteome</keyword>
<feature type="domain" description="TLDc" evidence="7">
    <location>
        <begin position="101"/>
        <end position="270"/>
    </location>
</feature>
<dbReference type="PANTHER" id="PTHR23354">
    <property type="entry name" value="NUCLEOLAR PROTEIN 7/ESTROGEN RECEPTOR COACTIVATOR-RELATED"/>
    <property type="match status" value="1"/>
</dbReference>
<evidence type="ECO:0000256" key="1">
    <source>
        <dbReference type="ARBA" id="ARBA00004173"/>
    </source>
</evidence>
<comment type="subcellular location">
    <subcellularLocation>
        <location evidence="1">Mitochondrion</location>
    </subcellularLocation>
</comment>
<evidence type="ECO:0000259" key="7">
    <source>
        <dbReference type="PROSITE" id="PS51886"/>
    </source>
</evidence>
<evidence type="ECO:0000313" key="9">
    <source>
        <dbReference type="Proteomes" id="UP000024837"/>
    </source>
</evidence>
<dbReference type="GO" id="GO:0006979">
    <property type="term" value="P:response to oxidative stress"/>
    <property type="evidence" value="ECO:0007669"/>
    <property type="project" value="TreeGrafter"/>
</dbReference>
<dbReference type="Pfam" id="PF07534">
    <property type="entry name" value="TLD"/>
    <property type="match status" value="1"/>
</dbReference>